<evidence type="ECO:0000313" key="1">
    <source>
        <dbReference type="EMBL" id="ASU03444.1"/>
    </source>
</evidence>
<dbReference type="Proteomes" id="UP000225553">
    <property type="component" value="Segment"/>
</dbReference>
<evidence type="ECO:0000313" key="2">
    <source>
        <dbReference type="Proteomes" id="UP000225553"/>
    </source>
</evidence>
<reference evidence="2" key="1">
    <citation type="submission" date="2017-07" db="EMBL/GenBank/DDBJ databases">
        <authorList>
            <person name="Putnam M.J."/>
            <person name="Sharma R."/>
            <person name="Kruger J.L."/>
            <person name="Berg J.A."/>
            <person name="Payne A.M."/>
            <person name="Fajardo C.P."/>
            <person name="Breakwell D.P."/>
            <person name="Hope S."/>
            <person name="Grose J.H."/>
        </authorList>
    </citation>
    <scope>NUCLEOTIDE SEQUENCE [LARGE SCALE GENOMIC DNA]</scope>
</reference>
<keyword evidence="2" id="KW-1185">Reference proteome</keyword>
<organism evidence="1 2">
    <name type="scientific">Erwinia phage vB_EamM_RisingSun</name>
    <dbReference type="NCBI Taxonomy" id="2026080"/>
    <lineage>
        <taxon>Viruses</taxon>
        <taxon>Duplodnaviria</taxon>
        <taxon>Heunggongvirae</taxon>
        <taxon>Uroviricota</taxon>
        <taxon>Caudoviricetes</taxon>
        <taxon>Chimalliviridae</taxon>
        <taxon>Risingsunvirus</taxon>
        <taxon>Risingsunvirus risingsun</taxon>
    </lineage>
</organism>
<dbReference type="EMBL" id="MF459646">
    <property type="protein sequence ID" value="ASU03444.1"/>
    <property type="molecule type" value="Genomic_DNA"/>
</dbReference>
<name>A0A223LGU1_9CAUD</name>
<accession>A0A223LGU1</accession>
<dbReference type="OrthoDB" id="7237at10239"/>
<gene>
    <name evidence="1" type="ORF">RISINGSUN_226</name>
</gene>
<protein>
    <submittedName>
        <fullName evidence="1">Uncharacterized protein</fullName>
    </submittedName>
</protein>
<sequence length="369" mass="40098">MSSLFDNLDLGSSLDTFKKNTSNAMNTVKSSILTPVNAVTEKVNDGIALIKSTDSKLQSVISEYRSAAVEQLDGIIGALSGGMLNTSDLTKMVKIGPDGVTFSPDDLVRDVGNKIGLDIGGDGNGFMRQIAGGINSQFNSITSGYFGDLVSTDGKTFKISKNWRGQGGAAMLDMLRRYGGVDDLIDVSVTNSFYNTLLYNSAQFGMSDSYASIIAKYQFKKDAQAALLEAIQYMLANGDVDSLQKVLEIMDKDGVMSVNAKYPEFVENLLSKFTFAANTYPEEYPAIREKLINVLNKFAGPSWYLRVTQFGSAYNLALTSQISADVVTLFMEDNEYAPLLYTSGMFQDDNAITVLKNQFPSAPIMSANL</sequence>
<proteinExistence type="predicted"/>